<dbReference type="EMBL" id="JBHTLP010000007">
    <property type="protein sequence ID" value="MFD1141211.1"/>
    <property type="molecule type" value="Genomic_DNA"/>
</dbReference>
<dbReference type="RefSeq" id="WP_379884279.1">
    <property type="nucleotide sequence ID" value="NZ_JBHTLP010000007.1"/>
</dbReference>
<dbReference type="InterPro" id="IPR009057">
    <property type="entry name" value="Homeodomain-like_sf"/>
</dbReference>
<keyword evidence="2" id="KW-0804">Transcription</keyword>
<gene>
    <name evidence="4" type="ORF">ACFQ4C_08835</name>
</gene>
<keyword evidence="5" id="KW-1185">Reference proteome</keyword>
<evidence type="ECO:0000256" key="2">
    <source>
        <dbReference type="ARBA" id="ARBA00023163"/>
    </source>
</evidence>
<evidence type="ECO:0000259" key="3">
    <source>
        <dbReference type="PROSITE" id="PS01124"/>
    </source>
</evidence>
<reference evidence="5" key="1">
    <citation type="journal article" date="2019" name="Int. J. Syst. Evol. Microbiol.">
        <title>The Global Catalogue of Microorganisms (GCM) 10K type strain sequencing project: providing services to taxonomists for standard genome sequencing and annotation.</title>
        <authorList>
            <consortium name="The Broad Institute Genomics Platform"/>
            <consortium name="The Broad Institute Genome Sequencing Center for Infectious Disease"/>
            <person name="Wu L."/>
            <person name="Ma J."/>
        </authorList>
    </citation>
    <scope>NUCLEOTIDE SEQUENCE [LARGE SCALE GENOMIC DNA]</scope>
    <source>
        <strain evidence="5">CCUG 55608</strain>
    </source>
</reference>
<comment type="caution">
    <text evidence="4">The sequence shown here is derived from an EMBL/GenBank/DDBJ whole genome shotgun (WGS) entry which is preliminary data.</text>
</comment>
<proteinExistence type="predicted"/>
<dbReference type="Pfam" id="PF00165">
    <property type="entry name" value="HTH_AraC"/>
    <property type="match status" value="1"/>
</dbReference>
<protein>
    <submittedName>
        <fullName evidence="4">AraC family transcriptional regulator</fullName>
    </submittedName>
</protein>
<feature type="domain" description="HTH araC/xylS-type" evidence="3">
    <location>
        <begin position="1"/>
        <end position="30"/>
    </location>
</feature>
<organism evidence="4 5">
    <name type="scientific">Larkinella insperata</name>
    <dbReference type="NCBI Taxonomy" id="332158"/>
    <lineage>
        <taxon>Bacteria</taxon>
        <taxon>Pseudomonadati</taxon>
        <taxon>Bacteroidota</taxon>
        <taxon>Cytophagia</taxon>
        <taxon>Cytophagales</taxon>
        <taxon>Spirosomataceae</taxon>
        <taxon>Larkinella</taxon>
    </lineage>
</organism>
<accession>A0ABW3QD00</accession>
<evidence type="ECO:0000256" key="1">
    <source>
        <dbReference type="ARBA" id="ARBA00023015"/>
    </source>
</evidence>
<name>A0ABW3QD00_9BACT</name>
<sequence>MLEAGFPSKTTFNRVFEEQTGYTPKEYQKKGAII</sequence>
<dbReference type="PROSITE" id="PS01124">
    <property type="entry name" value="HTH_ARAC_FAMILY_2"/>
    <property type="match status" value="1"/>
</dbReference>
<evidence type="ECO:0000313" key="4">
    <source>
        <dbReference type="EMBL" id="MFD1141211.1"/>
    </source>
</evidence>
<dbReference type="Gene3D" id="1.10.10.60">
    <property type="entry name" value="Homeodomain-like"/>
    <property type="match status" value="1"/>
</dbReference>
<dbReference type="SUPFAM" id="SSF46689">
    <property type="entry name" value="Homeodomain-like"/>
    <property type="match status" value="1"/>
</dbReference>
<dbReference type="InterPro" id="IPR018060">
    <property type="entry name" value="HTH_AraC"/>
</dbReference>
<dbReference type="Proteomes" id="UP001597116">
    <property type="component" value="Unassembled WGS sequence"/>
</dbReference>
<keyword evidence="1" id="KW-0805">Transcription regulation</keyword>
<evidence type="ECO:0000313" key="5">
    <source>
        <dbReference type="Proteomes" id="UP001597116"/>
    </source>
</evidence>